<organism evidence="31">
    <name type="scientific">Xenopus tropicalis</name>
    <name type="common">Western clawed frog</name>
    <name type="synonym">Silurana tropicalis</name>
    <dbReference type="NCBI Taxonomy" id="8364"/>
    <lineage>
        <taxon>Eukaryota</taxon>
        <taxon>Metazoa</taxon>
        <taxon>Chordata</taxon>
        <taxon>Craniata</taxon>
        <taxon>Vertebrata</taxon>
        <taxon>Euteleostomi</taxon>
        <taxon>Amphibia</taxon>
        <taxon>Batrachia</taxon>
        <taxon>Anura</taxon>
        <taxon>Pipoidea</taxon>
        <taxon>Pipidae</taxon>
        <taxon>Xenopodinae</taxon>
        <taxon>Xenopus</taxon>
        <taxon>Silurana</taxon>
    </lineage>
</organism>
<dbReference type="GO" id="GO:0008203">
    <property type="term" value="P:cholesterol metabolic process"/>
    <property type="evidence" value="ECO:0007669"/>
    <property type="project" value="UniProtKB-KW"/>
</dbReference>
<keyword evidence="7" id="KW-0812">Transmembrane</keyword>
<evidence type="ECO:0000256" key="5">
    <source>
        <dbReference type="ARBA" id="ARBA00022548"/>
    </source>
</evidence>
<dbReference type="GO" id="GO:0005634">
    <property type="term" value="C:nucleus"/>
    <property type="evidence" value="ECO:0000318"/>
    <property type="project" value="GO_Central"/>
</dbReference>
<dbReference type="Bgee" id="ENSXETG00000012160">
    <property type="expression patterns" value="Expressed in skeletal muscle tissue and 12 other cell types or tissues"/>
</dbReference>
<dbReference type="GeneTree" id="ENSGT00940000159156"/>
<evidence type="ECO:0000256" key="8">
    <source>
        <dbReference type="ARBA" id="ARBA00022824"/>
    </source>
</evidence>
<dbReference type="Proteomes" id="UP000008143">
    <property type="component" value="Chromosome 9"/>
</dbReference>
<evidence type="ECO:0000313" key="33">
    <source>
        <dbReference type="RefSeq" id="XP_002935886.2"/>
    </source>
</evidence>
<dbReference type="GeneID" id="100485631"/>
<dbReference type="KEGG" id="xtr:100485631"/>
<evidence type="ECO:0000313" key="31">
    <source>
        <dbReference type="Ensembl" id="ENSXETP00000077144"/>
    </source>
</evidence>
<keyword evidence="32" id="KW-1185">Reference proteome</keyword>
<dbReference type="Reactome" id="R-XTR-191273">
    <property type="pathway name" value="Cholesterol biosynthesis"/>
</dbReference>
<dbReference type="RefSeq" id="XP_002935886.2">
    <property type="nucleotide sequence ID" value="XM_002935840.5"/>
</dbReference>
<evidence type="ECO:0000256" key="25">
    <source>
        <dbReference type="ARBA" id="ARBA00045313"/>
    </source>
</evidence>
<evidence type="ECO:0000256" key="27">
    <source>
        <dbReference type="ARBA" id="ARBA00047005"/>
    </source>
</evidence>
<comment type="function">
    <text evidence="26">Key transcription factor that regulates expression of genes involved in cholesterol biosynthesis and lipid homeostasis. Binds to the sterol regulatory element 1 (SRE-1) (5'-ATCACCCCAC-3'). Has dual sequence specificity binding to both an E-box motif (5'-ATCACGTGA-3') and to SRE-1 (5'-ATCACCCCAC-3'). Regulates the promoters of genes involved in cholesterol biosynthesis and the LDL receptor (LDLR) pathway of sterol regulation.</text>
</comment>
<keyword evidence="9" id="KW-0832">Ubl conjugation</keyword>
<dbReference type="GO" id="GO:0000139">
    <property type="term" value="C:Golgi membrane"/>
    <property type="evidence" value="ECO:0007669"/>
    <property type="project" value="UniProtKB-SubCell"/>
</dbReference>
<evidence type="ECO:0000256" key="2">
    <source>
        <dbReference type="ARBA" id="ARBA00004477"/>
    </source>
</evidence>
<keyword evidence="8" id="KW-0256">Endoplasmic reticulum</keyword>
<dbReference type="OrthoDB" id="2133190at2759"/>
<evidence type="ECO:0000256" key="29">
    <source>
        <dbReference type="SAM" id="MobiDB-lite"/>
    </source>
</evidence>
<evidence type="ECO:0000256" key="16">
    <source>
        <dbReference type="ARBA" id="ARBA00023159"/>
    </source>
</evidence>
<dbReference type="Reactome" id="R-XTR-1655829">
    <property type="pathway name" value="Regulation of cholesterol biosynthesis by SREBP (SREBF)"/>
</dbReference>
<evidence type="ECO:0000256" key="22">
    <source>
        <dbReference type="ARBA" id="ARBA00038460"/>
    </source>
</evidence>
<keyword evidence="12" id="KW-0333">Golgi apparatus</keyword>
<keyword evidence="21" id="KW-0968">Cytoplasmic vesicle</keyword>
<dbReference type="GO" id="GO:0000981">
    <property type="term" value="F:DNA-binding transcription factor activity, RNA polymerase II-specific"/>
    <property type="evidence" value="ECO:0000318"/>
    <property type="project" value="GO_Central"/>
</dbReference>
<evidence type="ECO:0000256" key="15">
    <source>
        <dbReference type="ARBA" id="ARBA00023136"/>
    </source>
</evidence>
<keyword evidence="14" id="KW-0238">DNA-binding</keyword>
<evidence type="ECO:0000256" key="23">
    <source>
        <dbReference type="ARBA" id="ARBA00039749"/>
    </source>
</evidence>
<dbReference type="Gene3D" id="4.10.280.10">
    <property type="entry name" value="Helix-loop-helix DNA-binding domain"/>
    <property type="match status" value="1"/>
</dbReference>
<evidence type="ECO:0000259" key="30">
    <source>
        <dbReference type="PROSITE" id="PS50888"/>
    </source>
</evidence>
<dbReference type="GO" id="GO:0005789">
    <property type="term" value="C:endoplasmic reticulum membrane"/>
    <property type="evidence" value="ECO:0007669"/>
    <property type="project" value="UniProtKB-SubCell"/>
</dbReference>
<dbReference type="Xenbase" id="XB-GENE-987572">
    <property type="gene designation" value="srebf1"/>
</dbReference>
<evidence type="ECO:0000256" key="12">
    <source>
        <dbReference type="ARBA" id="ARBA00023034"/>
    </source>
</evidence>
<comment type="similarity">
    <text evidence="22">Belongs to the SREBP family.</text>
</comment>
<feature type="compositionally biased region" description="Polar residues" evidence="29">
    <location>
        <begin position="511"/>
        <end position="524"/>
    </location>
</feature>
<dbReference type="GO" id="GO:0046983">
    <property type="term" value="F:protein dimerization activity"/>
    <property type="evidence" value="ECO:0007669"/>
    <property type="project" value="InterPro"/>
</dbReference>
<evidence type="ECO:0000256" key="13">
    <source>
        <dbReference type="ARBA" id="ARBA00023098"/>
    </source>
</evidence>
<reference evidence="31" key="1">
    <citation type="journal article" date="2010" name="Science">
        <title>The genome of the Western clawed frog Xenopus tropicalis.</title>
        <authorList>
            <person name="Hellsten U."/>
            <person name="Harland R.M."/>
            <person name="Gilchrist M.J."/>
            <person name="Hendrix D."/>
            <person name="Jurka J."/>
            <person name="Kapitonov V."/>
            <person name="Ovcharenko I."/>
            <person name="Putnam N.H."/>
            <person name="Shu S."/>
            <person name="Taher L."/>
            <person name="Blitz I.L."/>
            <person name="Blumberg B."/>
            <person name="Dichmann D.S."/>
            <person name="Dubchak I."/>
            <person name="Amaya E."/>
            <person name="Detter J.C."/>
            <person name="Fletcher R."/>
            <person name="Gerhard D.S."/>
            <person name="Goodstein D."/>
            <person name="Graves T."/>
            <person name="Grigoriev I.V."/>
            <person name="Grimwood J."/>
            <person name="Kawashima T."/>
            <person name="Lindquist E."/>
            <person name="Lucas S.M."/>
            <person name="Mead P.E."/>
            <person name="Mitros T."/>
            <person name="Ogino H."/>
            <person name="Ohta Y."/>
            <person name="Poliakov A.V."/>
            <person name="Pollet N."/>
            <person name="Robert J."/>
            <person name="Salamov A."/>
            <person name="Sater A.K."/>
            <person name="Schmutz J."/>
            <person name="Terry A."/>
            <person name="Vize P.D."/>
            <person name="Warren W.C."/>
            <person name="Wells D."/>
            <person name="Wills A."/>
            <person name="Wilson R.K."/>
            <person name="Zimmerman L.B."/>
            <person name="Zorn A.M."/>
            <person name="Grainger R."/>
            <person name="Grammer T."/>
            <person name="Khokha M.K."/>
            <person name="Richardson P.M."/>
            <person name="Rokhsar D.S."/>
        </authorList>
    </citation>
    <scope>NUCLEOTIDE SEQUENCE [LARGE SCALE GENOMIC DNA]</scope>
    <source>
        <strain evidence="31">Nigerian</strain>
    </source>
</reference>
<keyword evidence="19" id="KW-0753">Steroid metabolism</keyword>
<dbReference type="Pfam" id="PF00010">
    <property type="entry name" value="HLH"/>
    <property type="match status" value="1"/>
</dbReference>
<dbReference type="AGR" id="Xenbase:XB-GENE-987572"/>
<dbReference type="SMART" id="SM00353">
    <property type="entry name" value="HLH"/>
    <property type="match status" value="1"/>
</dbReference>
<keyword evidence="20" id="KW-0539">Nucleus</keyword>
<dbReference type="AlphaFoldDB" id="A0A6I8R5C1"/>
<comment type="function">
    <text evidence="25">Precursor of the transcription factor form (Processed sterol regulatory element-binding protein 1), which is embedded in the endoplasmic reticulum membrane. Low sterol concentrations promote processing of this form, releasing the transcription factor form that translocates into the nucleus and activates transcription of genes involved in cholesterol biosynthesis and lipid homeostasis.</text>
</comment>
<comment type="subunit">
    <text evidence="27">Efficient DNA binding of the soluble transcription factor fragment requires dimerization with another bHLH protein. Interacts with CEBPA, the interaction produces a transcriptional synergy. Interacts with LMNA.</text>
</comment>
<keyword evidence="15" id="KW-0472">Membrane</keyword>
<evidence type="ECO:0000256" key="18">
    <source>
        <dbReference type="ARBA" id="ARBA00023166"/>
    </source>
</evidence>
<evidence type="ECO:0000256" key="24">
    <source>
        <dbReference type="ARBA" id="ARBA00042215"/>
    </source>
</evidence>
<dbReference type="Ensembl" id="ENSXETT00000091953">
    <property type="protein sequence ID" value="ENSXETP00000077144"/>
    <property type="gene ID" value="ENSXETG00000012160"/>
</dbReference>
<dbReference type="GO" id="GO:0000978">
    <property type="term" value="F:RNA polymerase II cis-regulatory region sequence-specific DNA binding"/>
    <property type="evidence" value="ECO:0000318"/>
    <property type="project" value="GO_Central"/>
</dbReference>
<keyword evidence="13" id="KW-0443">Lipid metabolism</keyword>
<comment type="subcellular location">
    <subcellularLocation>
        <location evidence="3">Cytoplasmic vesicle</location>
        <location evidence="3">COPII-coated vesicle membrane</location>
        <topology evidence="3">Multi-pass membrane protein</topology>
    </subcellularLocation>
    <subcellularLocation>
        <location evidence="2">Endoplasmic reticulum membrane</location>
        <topology evidence="2">Multi-pass membrane protein</topology>
    </subcellularLocation>
    <subcellularLocation>
        <location evidence="4">Golgi apparatus membrane</location>
        <topology evidence="4">Multi-pass membrane protein</topology>
    </subcellularLocation>
    <subcellularLocation>
        <location evidence="1">Nucleus</location>
    </subcellularLocation>
</comment>
<evidence type="ECO:0000256" key="14">
    <source>
        <dbReference type="ARBA" id="ARBA00023125"/>
    </source>
</evidence>
<proteinExistence type="inferred from homology"/>
<dbReference type="InterPro" id="IPR036638">
    <property type="entry name" value="HLH_DNA-bd_sf"/>
</dbReference>
<evidence type="ECO:0000256" key="19">
    <source>
        <dbReference type="ARBA" id="ARBA00023221"/>
    </source>
</evidence>
<dbReference type="PANTHER" id="PTHR46062">
    <property type="entry name" value="STEROL REGULATORY ELEMENT-BINDING PROTEIN"/>
    <property type="match status" value="1"/>
</dbReference>
<evidence type="ECO:0000256" key="3">
    <source>
        <dbReference type="ARBA" id="ARBA00004557"/>
    </source>
</evidence>
<keyword evidence="10" id="KW-1133">Transmembrane helix</keyword>
<dbReference type="GO" id="GO:0006357">
    <property type="term" value="P:regulation of transcription by RNA polymerase II"/>
    <property type="evidence" value="ECO:0000318"/>
    <property type="project" value="GO_Central"/>
</dbReference>
<feature type="compositionally biased region" description="Polar residues" evidence="29">
    <location>
        <begin position="180"/>
        <end position="214"/>
    </location>
</feature>
<dbReference type="CDD" id="cd18921">
    <property type="entry name" value="bHLHzip_SREBP1"/>
    <property type="match status" value="1"/>
</dbReference>
<keyword evidence="6" id="KW-0597">Phosphoprotein</keyword>
<reference evidence="31" key="2">
    <citation type="submission" date="2020-05" db="UniProtKB">
        <authorList>
            <consortium name="Ensembl"/>
        </authorList>
    </citation>
    <scope>IDENTIFICATION</scope>
</reference>
<gene>
    <name evidence="31 33 34" type="primary">srebf1</name>
</gene>
<name>A0A6I8R5C1_XENTR</name>
<evidence type="ECO:0000256" key="10">
    <source>
        <dbReference type="ARBA" id="ARBA00022989"/>
    </source>
</evidence>
<accession>A0A6I8R5C1</accession>
<evidence type="ECO:0000256" key="21">
    <source>
        <dbReference type="ARBA" id="ARBA00023329"/>
    </source>
</evidence>
<evidence type="ECO:0000256" key="9">
    <source>
        <dbReference type="ARBA" id="ARBA00022843"/>
    </source>
</evidence>
<evidence type="ECO:0000256" key="7">
    <source>
        <dbReference type="ARBA" id="ARBA00022692"/>
    </source>
</evidence>
<sequence length="1211" mass="131595">MASLGYDDSSLEELDPSLSLQETSDIDSMLLNDIDDMLQLIHNTDNDFLFDGVAFNTINGPAQDPTPPVDLAGGEALSSLEGLLAAPPSAPPVKMFSLGFPGQQSSVLPQDALGQQISPPAQNRANEEPMQICSSPNQASNQLQQPSQPLQSLVFGQKFVSQAQPQFSSQTPLGAYQQDQGTYTVPQSVSSPQGIINQPIQNGAGQARQQNLQPVPSPAMQPLQNTVQGGQVLQNITGQTLQHVAVQGVQQLQSVAGQPLQSITSVAGPHLQSISALPQQAQSPTQIQQPVTIHTQSISPQQFITTTSPITSQIQQVPVLLQPHFIKTDSLVLTAVKTDNAVVSGVKTSGMTSLGTNTTIQTTPLQMPALVSGGTFLTTVPLVMDADKLPINRIAATGKMAMLNGKGEKRTAHNAIEKRYRSSINDKIIELKDLVVGNEAKLNKSAVLKKAIDYIRFLQQNNIKLKQENMMLKMAAQKNNTLKDLVAGTGVMDGMKAEMMEVLTPPPSDAGSPSHSGSPLSQCNSDSEPDSPLSEDAKVEVKQEVPSPRSAGMLDRSRMALCAFVFLCLSFNPLSFLMGSSKSYDSLDSGSFHGTGRITLEVGSSEVSDWSSWLAPSTFLWPINIIIVLGVFIRLFIYGEPVTRLHSESSALFWCHRKQADVDLSRGDFAQASLHLWMALKALGRPLPTSNLDLCCSLMWSVIRYVLQRLWVGRWLAARAGGFRRDHQLKDDVRKSCRDAALVYHRLHQLHMTGKHVGGHLSAVNMALSAVNLADCAGNAISVATLAEIYVGAALRVKASLHRRFHFLARFFLSSARQVCLAQSVTIPPAMQWLCHPLGHRFFVDGDWTVRSSPRDTIYSTAGSTVDPLAQVTQAFREHLLEKALYCVAQPEQTKPMTEGEGEFSDALEYLQLLNGCSDTAAIPNHTFSISSSMAAVTGTDPVAKWWASLIIVAINWLQGDDEAAQRLYPVVEYMPKTLYASENPLPKAALYVFKAVRTLLGKQDSSQVSLGHCEKASGYLRDSLNMGPSGTSSVDKVAQLLLCDLLLVTRTNIWQQQQNSPGQQPSLVHPAPPHELRGFQLDLSSLRRLAQSFRPAMRRVFLHEATARLMAGASPTRTHQLLDRSLRRRVAPSSKEAGTQEMSPTPREHAEALLLACRYLPPTFLSAPGQRVGMLAEAARTLEKLGDKRTLQDCQQIILALGSGTTVTSS</sequence>
<evidence type="ECO:0000256" key="20">
    <source>
        <dbReference type="ARBA" id="ARBA00023242"/>
    </source>
</evidence>
<comment type="subunit">
    <text evidence="28">Forms a tight complex with SCAP, the SCAP-SREBP complex, in the endoplasmic reticulum membrane and the Golgi apparatus. Interacts with PAQR3; the interaction anchors the SCAP-SREBP complex to the Golgi apparatus in low cholesterol conditions.</text>
</comment>
<dbReference type="CTD" id="6720"/>
<dbReference type="OMA" id="QLCQHIP"/>
<dbReference type="PROSITE" id="PS50888">
    <property type="entry name" value="BHLH"/>
    <property type="match status" value="1"/>
</dbReference>
<dbReference type="GO" id="GO:0012507">
    <property type="term" value="C:ER to Golgi transport vesicle membrane"/>
    <property type="evidence" value="ECO:0007669"/>
    <property type="project" value="UniProtKB-SubCell"/>
</dbReference>
<evidence type="ECO:0000313" key="32">
    <source>
        <dbReference type="Proteomes" id="UP000008143"/>
    </source>
</evidence>
<keyword evidence="16" id="KW-0010">Activator</keyword>
<evidence type="ECO:0000256" key="17">
    <source>
        <dbReference type="ARBA" id="ARBA00023163"/>
    </source>
</evidence>
<evidence type="ECO:0000256" key="4">
    <source>
        <dbReference type="ARBA" id="ARBA00004653"/>
    </source>
</evidence>
<evidence type="ECO:0000256" key="11">
    <source>
        <dbReference type="ARBA" id="ARBA00023015"/>
    </source>
</evidence>
<evidence type="ECO:0000256" key="6">
    <source>
        <dbReference type="ARBA" id="ARBA00022553"/>
    </source>
</evidence>
<reference evidence="33" key="3">
    <citation type="submission" date="2025-04" db="UniProtKB">
        <authorList>
            <consortium name="RefSeq"/>
        </authorList>
    </citation>
    <scope>IDENTIFICATION</scope>
    <source>
        <strain evidence="33">Nigerian</strain>
        <tissue evidence="33">Liver and blood</tissue>
    </source>
</reference>
<protein>
    <recommendedName>
        <fullName evidence="23">Sterol regulatory element-binding protein 1</fullName>
    </recommendedName>
    <alternativeName>
        <fullName evidence="24">Sterol regulatory element-binding transcription factor 1</fullName>
    </alternativeName>
</protein>
<keyword evidence="11" id="KW-0805">Transcription regulation</keyword>
<feature type="region of interest" description="Disordered" evidence="29">
    <location>
        <begin position="180"/>
        <end position="215"/>
    </location>
</feature>
<evidence type="ECO:0000313" key="34">
    <source>
        <dbReference type="Xenbase" id="XB-GENE-987572"/>
    </source>
</evidence>
<evidence type="ECO:0000256" key="28">
    <source>
        <dbReference type="ARBA" id="ARBA00049702"/>
    </source>
</evidence>
<feature type="region of interest" description="Disordered" evidence="29">
    <location>
        <begin position="502"/>
        <end position="550"/>
    </location>
</feature>
<evidence type="ECO:0000256" key="26">
    <source>
        <dbReference type="ARBA" id="ARBA00045371"/>
    </source>
</evidence>
<dbReference type="FunFam" id="4.10.280.10:FF:000016">
    <property type="entry name" value="Sterol regulatory element-binding transcription factor 1"/>
    <property type="match status" value="1"/>
</dbReference>
<feature type="domain" description="BHLH" evidence="30">
    <location>
        <begin position="408"/>
        <end position="458"/>
    </location>
</feature>
<keyword evidence="17" id="KW-0804">Transcription</keyword>
<evidence type="ECO:0000256" key="1">
    <source>
        <dbReference type="ARBA" id="ARBA00004123"/>
    </source>
</evidence>
<keyword evidence="18" id="KW-1207">Sterol metabolism</keyword>
<keyword evidence="5" id="KW-0153">Cholesterol metabolism</keyword>
<dbReference type="PANTHER" id="PTHR46062:SF2">
    <property type="entry name" value="STEROL REGULATORY ELEMENT-BINDING PROTEIN 1"/>
    <property type="match status" value="1"/>
</dbReference>
<dbReference type="InterPro" id="IPR011598">
    <property type="entry name" value="bHLH_dom"/>
</dbReference>
<dbReference type="SUPFAM" id="SSF47459">
    <property type="entry name" value="HLH, helix-loop-helix DNA-binding domain"/>
    <property type="match status" value="1"/>
</dbReference>